<dbReference type="KEGG" id="hhg:XM38_014970"/>
<sequence length="409" mass="45164">MLIAPHRRCAMTTQLQPILTRLLQTPQLSTAPDLGKEQAPASLNQAFLILLAGPQQPQFTRAKDLLATAQENAQYAELARFYQQGLQRIQTELADPVVAQRFTRPAAAWSHLSDDELAEATWSVFFPEAVGIYGQETDRVAELRQRRTVTLTQLAPEPITDSAQQLLLTSNALLTVPLASTAISELPFDDEFCQQLQAVAQEPQLYWYDHPIPIGITPENNEILYGLRALNQALDVERQRGHLGQQPVPCALSVSVTHKGLQTLAKEYLKQTLAADAPLHNLNIFAFTEADTEALVRQVLLPAVAQYCPTPAAADLLSVFGVDGRYGRHYSFLKAISALWQGLVADTVQGTFKIDLDQVFPQSELIEQTGASAFEHFMTPLWGAKGTDAWGRPSSWLDRRGPGESKGYP</sequence>
<keyword evidence="2" id="KW-1185">Reference proteome</keyword>
<reference evidence="1 2" key="1">
    <citation type="journal article" date="2016" name="Biochim. Biophys. Acta">
        <title>Characterization of red-shifted phycobilisomes isolated from the chlorophyll f-containing cyanobacterium Halomicronema hongdechloris.</title>
        <authorList>
            <person name="Li Y."/>
            <person name="Lin Y."/>
            <person name="Garvey C.J."/>
            <person name="Birch D."/>
            <person name="Corkery R.W."/>
            <person name="Loughlin P.C."/>
            <person name="Scheer H."/>
            <person name="Willows R.D."/>
            <person name="Chen M."/>
        </authorList>
    </citation>
    <scope>NUCLEOTIDE SEQUENCE [LARGE SCALE GENOMIC DNA]</scope>
    <source>
        <strain evidence="1 2">C2206</strain>
    </source>
</reference>
<gene>
    <name evidence="1" type="ORF">XM38_014970</name>
</gene>
<accession>A0A1Z3HKE0</accession>
<dbReference type="Proteomes" id="UP000191901">
    <property type="component" value="Chromosome"/>
</dbReference>
<evidence type="ECO:0000313" key="1">
    <source>
        <dbReference type="EMBL" id="ASC70557.1"/>
    </source>
</evidence>
<organism evidence="1 2">
    <name type="scientific">Halomicronema hongdechloris C2206</name>
    <dbReference type="NCBI Taxonomy" id="1641165"/>
    <lineage>
        <taxon>Bacteria</taxon>
        <taxon>Bacillati</taxon>
        <taxon>Cyanobacteriota</taxon>
        <taxon>Cyanophyceae</taxon>
        <taxon>Nodosilineales</taxon>
        <taxon>Nodosilineaceae</taxon>
        <taxon>Halomicronema</taxon>
    </lineage>
</organism>
<dbReference type="EMBL" id="CP021983">
    <property type="protein sequence ID" value="ASC70557.1"/>
    <property type="molecule type" value="Genomic_DNA"/>
</dbReference>
<protein>
    <submittedName>
        <fullName evidence="1">Uncharacterized protein</fullName>
    </submittedName>
</protein>
<proteinExistence type="predicted"/>
<evidence type="ECO:0000313" key="2">
    <source>
        <dbReference type="Proteomes" id="UP000191901"/>
    </source>
</evidence>
<name>A0A1Z3HKE0_9CYAN</name>
<dbReference type="AlphaFoldDB" id="A0A1Z3HKE0"/>